<dbReference type="Proteomes" id="UP000191988">
    <property type="component" value="Unassembled WGS sequence"/>
</dbReference>
<dbReference type="AlphaFoldDB" id="A0A1S7PDV1"/>
<dbReference type="STRING" id="1183432.AGR3A_Cc250121"/>
<protein>
    <submittedName>
        <fullName evidence="1">Uncharacterized protein</fullName>
    </submittedName>
</protein>
<dbReference type="EMBL" id="FBWK01000018">
    <property type="protein sequence ID" value="CUX19954.1"/>
    <property type="molecule type" value="Genomic_DNA"/>
</dbReference>
<accession>A0A1S7PDV1</accession>
<evidence type="ECO:0000313" key="2">
    <source>
        <dbReference type="Proteomes" id="UP000191988"/>
    </source>
</evidence>
<sequence length="145" mass="16324">MHTNLDTRNSVQVNARHNVHHFFYRRAMNAGMEKGWYDRLVEAIKADGRSERAISLEAKCGPNYVQQMISDGKRPTVDKLMSLLDVLGEAKAFEILTGQKLADEDLEFIRLSAGLDPAQKRAALAFFQTLLERQDTPTPFGGSQE</sequence>
<proteinExistence type="predicted"/>
<keyword evidence="2" id="KW-1185">Reference proteome</keyword>
<evidence type="ECO:0000313" key="1">
    <source>
        <dbReference type="EMBL" id="CUX19954.1"/>
    </source>
</evidence>
<gene>
    <name evidence="1" type="ORF">AGR3A_Cc250121</name>
</gene>
<dbReference type="RefSeq" id="WP_175415494.1">
    <property type="nucleotide sequence ID" value="NZ_LT009723.1"/>
</dbReference>
<reference evidence="2" key="1">
    <citation type="submission" date="2016-01" db="EMBL/GenBank/DDBJ databases">
        <authorList>
            <person name="Regsiter A."/>
            <person name="william w."/>
        </authorList>
    </citation>
    <scope>NUCLEOTIDE SEQUENCE [LARGE SCALE GENOMIC DNA]</scope>
    <source>
        <strain evidence="2">CFBP 6623</strain>
    </source>
</reference>
<name>A0A1S7PDV1_9HYPH</name>
<organism evidence="1 2">
    <name type="scientific">Agrobacterium tomkonis CFBP 6623</name>
    <dbReference type="NCBI Taxonomy" id="1183432"/>
    <lineage>
        <taxon>Bacteria</taxon>
        <taxon>Pseudomonadati</taxon>
        <taxon>Pseudomonadota</taxon>
        <taxon>Alphaproteobacteria</taxon>
        <taxon>Hyphomicrobiales</taxon>
        <taxon>Rhizobiaceae</taxon>
        <taxon>Rhizobium/Agrobacterium group</taxon>
        <taxon>Agrobacterium</taxon>
        <taxon>Agrobacterium tumefaciens complex</taxon>
    </lineage>
</organism>